<dbReference type="OrthoDB" id="6133115at2759"/>
<accession>A0A5N5DJ01</accession>
<dbReference type="GO" id="GO:0022857">
    <property type="term" value="F:transmembrane transporter activity"/>
    <property type="evidence" value="ECO:0007669"/>
    <property type="project" value="InterPro"/>
</dbReference>
<protein>
    <submittedName>
        <fullName evidence="5">Sugar transporter STL1</fullName>
    </submittedName>
</protein>
<organism evidence="5 6">
    <name type="scientific">Lasiodiplodia theobromae</name>
    <dbReference type="NCBI Taxonomy" id="45133"/>
    <lineage>
        <taxon>Eukaryota</taxon>
        <taxon>Fungi</taxon>
        <taxon>Dikarya</taxon>
        <taxon>Ascomycota</taxon>
        <taxon>Pezizomycotina</taxon>
        <taxon>Dothideomycetes</taxon>
        <taxon>Dothideomycetes incertae sedis</taxon>
        <taxon>Botryosphaeriales</taxon>
        <taxon>Botryosphaeriaceae</taxon>
        <taxon>Lasiodiplodia</taxon>
    </lineage>
</organism>
<dbReference type="Gene3D" id="1.20.1250.20">
    <property type="entry name" value="MFS general substrate transporter like domains"/>
    <property type="match status" value="1"/>
</dbReference>
<dbReference type="AlphaFoldDB" id="A0A5N5DJ01"/>
<evidence type="ECO:0000256" key="2">
    <source>
        <dbReference type="ARBA" id="ARBA00022692"/>
    </source>
</evidence>
<dbReference type="EMBL" id="VCHE01000016">
    <property type="protein sequence ID" value="KAB2577540.1"/>
    <property type="molecule type" value="Genomic_DNA"/>
</dbReference>
<keyword evidence="5" id="KW-0762">Sugar transport</keyword>
<evidence type="ECO:0000313" key="5">
    <source>
        <dbReference type="EMBL" id="KAB2577540.1"/>
    </source>
</evidence>
<reference evidence="5 6" key="1">
    <citation type="journal article" date="2019" name="Sci. Rep.">
        <title>A multi-omics analysis of the grapevine pathogen Lasiodiplodia theobromae reveals that temperature affects the expression of virulence- and pathogenicity-related genes.</title>
        <authorList>
            <person name="Felix C."/>
            <person name="Meneses R."/>
            <person name="Goncalves M.F.M."/>
            <person name="Tilleman L."/>
            <person name="Duarte A.S."/>
            <person name="Jorrin-Novo J.V."/>
            <person name="Van de Peer Y."/>
            <person name="Deforce D."/>
            <person name="Van Nieuwerburgh F."/>
            <person name="Esteves A.C."/>
            <person name="Alves A."/>
        </authorList>
    </citation>
    <scope>NUCLEOTIDE SEQUENCE [LARGE SCALE GENOMIC DNA]</scope>
    <source>
        <strain evidence="5 6">LA-SOL3</strain>
    </source>
</reference>
<keyword evidence="4" id="KW-0472">Membrane</keyword>
<keyword evidence="5" id="KW-0813">Transport</keyword>
<dbReference type="InterPro" id="IPR036259">
    <property type="entry name" value="MFS_trans_sf"/>
</dbReference>
<keyword evidence="2" id="KW-0812">Transmembrane</keyword>
<sequence length="82" mass="8661">MVSGSRFFGLRGTKLNVAVGVIAGLDFLLFGYDQGVMGGLLTLGSFLKTFPEMDVNSGTTEAERNHISTIQGISVASYNVGE</sequence>
<evidence type="ECO:0000256" key="4">
    <source>
        <dbReference type="ARBA" id="ARBA00023136"/>
    </source>
</evidence>
<keyword evidence="3" id="KW-1133">Transmembrane helix</keyword>
<dbReference type="Proteomes" id="UP000325902">
    <property type="component" value="Unassembled WGS sequence"/>
</dbReference>
<evidence type="ECO:0000256" key="1">
    <source>
        <dbReference type="ARBA" id="ARBA00004370"/>
    </source>
</evidence>
<dbReference type="Pfam" id="PF00083">
    <property type="entry name" value="Sugar_tr"/>
    <property type="match status" value="1"/>
</dbReference>
<comment type="subcellular location">
    <subcellularLocation>
        <location evidence="1">Membrane</location>
    </subcellularLocation>
</comment>
<name>A0A5N5DJ01_9PEZI</name>
<evidence type="ECO:0000313" key="6">
    <source>
        <dbReference type="Proteomes" id="UP000325902"/>
    </source>
</evidence>
<dbReference type="InterPro" id="IPR005828">
    <property type="entry name" value="MFS_sugar_transport-like"/>
</dbReference>
<keyword evidence="6" id="KW-1185">Reference proteome</keyword>
<evidence type="ECO:0000256" key="3">
    <source>
        <dbReference type="ARBA" id="ARBA00022989"/>
    </source>
</evidence>
<proteinExistence type="predicted"/>
<comment type="caution">
    <text evidence="5">The sequence shown here is derived from an EMBL/GenBank/DDBJ whole genome shotgun (WGS) entry which is preliminary data.</text>
</comment>
<dbReference type="GO" id="GO:0016020">
    <property type="term" value="C:membrane"/>
    <property type="evidence" value="ECO:0007669"/>
    <property type="project" value="UniProtKB-SubCell"/>
</dbReference>
<gene>
    <name evidence="5" type="primary">STL1_5</name>
    <name evidence="5" type="ORF">DBV05_g3817</name>
</gene>